<accession>A0ABX8NBJ0</accession>
<reference evidence="1" key="1">
    <citation type="journal article" date="2021" name="Microorganisms">
        <title>The Ever-Expanding Pseudomonas Genus: Description of 43 New Species and Partition of the Pseudomonas putida Group.</title>
        <authorList>
            <person name="Girard L."/>
            <person name="Lood C."/>
            <person name="Hofte M."/>
            <person name="Vandamme P."/>
            <person name="Rokni-Zadeh H."/>
            <person name="van Noort V."/>
            <person name="Lavigne R."/>
            <person name="De Mot R."/>
        </authorList>
    </citation>
    <scope>NUCLEOTIDE SEQUENCE</scope>
    <source>
        <strain evidence="1">COW40</strain>
    </source>
</reference>
<organism evidence="1 2">
    <name type="scientific">Pseudomonas fakonensis</name>
    <dbReference type="NCBI Taxonomy" id="2842355"/>
    <lineage>
        <taxon>Bacteria</taxon>
        <taxon>Pseudomonadati</taxon>
        <taxon>Pseudomonadota</taxon>
        <taxon>Gammaproteobacteria</taxon>
        <taxon>Pseudomonadales</taxon>
        <taxon>Pseudomonadaceae</taxon>
        <taxon>Pseudomonas</taxon>
    </lineage>
</organism>
<gene>
    <name evidence="1" type="ORF">KSS94_09780</name>
</gene>
<dbReference type="RefSeq" id="WP_217842778.1">
    <property type="nucleotide sequence ID" value="NZ_CP077076.1"/>
</dbReference>
<proteinExistence type="predicted"/>
<dbReference type="EMBL" id="CP077076">
    <property type="protein sequence ID" value="QXH53377.1"/>
    <property type="molecule type" value="Genomic_DNA"/>
</dbReference>
<keyword evidence="2" id="KW-1185">Reference proteome</keyword>
<protein>
    <submittedName>
        <fullName evidence="1">Uncharacterized protein</fullName>
    </submittedName>
</protein>
<sequence>MDMNKLVIRSLQNILLKNHRDNIKVTGDLILREALSEKTLRRYLKAVGFATQVHIDFAEPMTVDELIGILRKP</sequence>
<name>A0ABX8NBJ0_9PSED</name>
<dbReference type="Proteomes" id="UP001046350">
    <property type="component" value="Chromosome"/>
</dbReference>
<evidence type="ECO:0000313" key="2">
    <source>
        <dbReference type="Proteomes" id="UP001046350"/>
    </source>
</evidence>
<evidence type="ECO:0000313" key="1">
    <source>
        <dbReference type="EMBL" id="QXH53377.1"/>
    </source>
</evidence>